<proteinExistence type="predicted"/>
<dbReference type="EMBL" id="BMVG01000044">
    <property type="protein sequence ID" value="GHE13821.1"/>
    <property type="molecule type" value="Genomic_DNA"/>
</dbReference>
<dbReference type="AlphaFoldDB" id="A0A918YS56"/>
<evidence type="ECO:0000313" key="2">
    <source>
        <dbReference type="Proteomes" id="UP000655443"/>
    </source>
</evidence>
<sequence length="101" mass="10671">MVGVGSSVVSVVVGVWPSMGAVVQGGAMSGLRPGDITDEMRQAADTARRQGLQMDLRTLAASIHADAEGRYADAEPGWQAGVEWALLWIENTASQLTEDRS</sequence>
<reference evidence="1" key="1">
    <citation type="journal article" date="2014" name="Int. J. Syst. Evol. Microbiol.">
        <title>Complete genome sequence of Corynebacterium casei LMG S-19264T (=DSM 44701T), isolated from a smear-ripened cheese.</title>
        <authorList>
            <consortium name="US DOE Joint Genome Institute (JGI-PGF)"/>
            <person name="Walter F."/>
            <person name="Albersmeier A."/>
            <person name="Kalinowski J."/>
            <person name="Ruckert C."/>
        </authorList>
    </citation>
    <scope>NUCLEOTIDE SEQUENCE</scope>
    <source>
        <strain evidence="1">JCM 4714</strain>
    </source>
</reference>
<organism evidence="1 2">
    <name type="scientific">Streptomyces alanosinicus</name>
    <dbReference type="NCBI Taxonomy" id="68171"/>
    <lineage>
        <taxon>Bacteria</taxon>
        <taxon>Bacillati</taxon>
        <taxon>Actinomycetota</taxon>
        <taxon>Actinomycetes</taxon>
        <taxon>Kitasatosporales</taxon>
        <taxon>Streptomycetaceae</taxon>
        <taxon>Streptomyces</taxon>
    </lineage>
</organism>
<evidence type="ECO:0000313" key="1">
    <source>
        <dbReference type="EMBL" id="GHE13821.1"/>
    </source>
</evidence>
<comment type="caution">
    <text evidence="1">The sequence shown here is derived from an EMBL/GenBank/DDBJ whole genome shotgun (WGS) entry which is preliminary data.</text>
</comment>
<accession>A0A918YS56</accession>
<gene>
    <name evidence="1" type="ORF">GCM10010339_82240</name>
</gene>
<keyword evidence="2" id="KW-1185">Reference proteome</keyword>
<protein>
    <submittedName>
        <fullName evidence="1">Uncharacterized protein</fullName>
    </submittedName>
</protein>
<name>A0A918YS56_9ACTN</name>
<reference evidence="1" key="2">
    <citation type="submission" date="2020-09" db="EMBL/GenBank/DDBJ databases">
        <authorList>
            <person name="Sun Q."/>
            <person name="Ohkuma M."/>
        </authorList>
    </citation>
    <scope>NUCLEOTIDE SEQUENCE</scope>
    <source>
        <strain evidence="1">JCM 4714</strain>
    </source>
</reference>
<dbReference type="Proteomes" id="UP000655443">
    <property type="component" value="Unassembled WGS sequence"/>
</dbReference>